<dbReference type="Proteomes" id="UP000274909">
    <property type="component" value="Unassembled WGS sequence"/>
</dbReference>
<evidence type="ECO:0000256" key="1">
    <source>
        <dbReference type="SAM" id="Phobius"/>
    </source>
</evidence>
<keyword evidence="3" id="KW-1185">Reference proteome</keyword>
<feature type="transmembrane region" description="Helical" evidence="1">
    <location>
        <begin position="164"/>
        <end position="187"/>
    </location>
</feature>
<dbReference type="EMBL" id="RZGZ01000002">
    <property type="protein sequence ID" value="RUR01263.1"/>
    <property type="molecule type" value="Genomic_DNA"/>
</dbReference>
<evidence type="ECO:0008006" key="4">
    <source>
        <dbReference type="Google" id="ProtNLM"/>
    </source>
</evidence>
<accession>A0A3S0X7N2</accession>
<name>A0A3S0X7N2_9MICO</name>
<keyword evidence="1" id="KW-0472">Membrane</keyword>
<keyword evidence="1" id="KW-1133">Transmembrane helix</keyword>
<dbReference type="AlphaFoldDB" id="A0A3S0X7N2"/>
<dbReference type="RefSeq" id="WP_127048611.1">
    <property type="nucleotide sequence ID" value="NZ_RZGZ01000002.1"/>
</dbReference>
<protein>
    <recommendedName>
        <fullName evidence="4">PH domain-containing protein</fullName>
    </recommendedName>
</protein>
<organism evidence="2 3">
    <name type="scientific">Labedella endophytica</name>
    <dbReference type="NCBI Taxonomy" id="1523160"/>
    <lineage>
        <taxon>Bacteria</taxon>
        <taxon>Bacillati</taxon>
        <taxon>Actinomycetota</taxon>
        <taxon>Actinomycetes</taxon>
        <taxon>Micrococcales</taxon>
        <taxon>Microbacteriaceae</taxon>
        <taxon>Labedella</taxon>
    </lineage>
</organism>
<feature type="transmembrane region" description="Helical" evidence="1">
    <location>
        <begin position="199"/>
        <end position="222"/>
    </location>
</feature>
<sequence>MSRGDVVRLLTRRLSTHSIEEGSWEERIALLLPDEFDDVRPILVDASSSSRSRVPDGDVRPWLLLELDDLRGRWFDLTDPWRSIDSVLCDLGDPARYYTLRAWSSSEDRRRPRTLSAIIDSTMAIDSRSIATESFRARIRERGRASDRLTHLGRRGLRIAGLGVTARWLSVSVAVVFGGALAIGVASGESDDQGVLGAVSFWMFVVAIVWGIIRGPFLGVFVTSRDIRVVSYVRTRRVPIVDISAVLIQPYIGLWTGGSSSGSLSMLVLRLRNGRERELPVTIAGNRRIVRRAHAIGMLAGITVRRRGLME</sequence>
<keyword evidence="1" id="KW-0812">Transmembrane</keyword>
<comment type="caution">
    <text evidence="2">The sequence shown here is derived from an EMBL/GenBank/DDBJ whole genome shotgun (WGS) entry which is preliminary data.</text>
</comment>
<evidence type="ECO:0000313" key="2">
    <source>
        <dbReference type="EMBL" id="RUR01263.1"/>
    </source>
</evidence>
<reference evidence="2 3" key="1">
    <citation type="submission" date="2018-12" db="EMBL/GenBank/DDBJ databases">
        <authorList>
            <person name="Li F."/>
        </authorList>
    </citation>
    <scope>NUCLEOTIDE SEQUENCE [LARGE SCALE GENOMIC DNA]</scope>
    <source>
        <strain evidence="2 3">EGI 6500705</strain>
    </source>
</reference>
<evidence type="ECO:0000313" key="3">
    <source>
        <dbReference type="Proteomes" id="UP000274909"/>
    </source>
</evidence>
<gene>
    <name evidence="2" type="ORF">ELQ94_07055</name>
</gene>
<proteinExistence type="predicted"/>